<reference evidence="2 3" key="1">
    <citation type="submission" date="2016-12" db="EMBL/GenBank/DDBJ databases">
        <title>Draft genome sequences of strains Salinicola socius SMB35, Salinicola sp. MH3R3-1 and Chromohalobacter sp. SMB17 from the Verkhnekamsk potash mining region of Russia.</title>
        <authorList>
            <person name="Mavrodi D.V."/>
            <person name="Olsson B.E."/>
            <person name="Korsakova E.S."/>
            <person name="Pyankova A."/>
            <person name="Mavrodi O.V."/>
            <person name="Plotnikova E.G."/>
        </authorList>
    </citation>
    <scope>NUCLEOTIDE SEQUENCE [LARGE SCALE GENOMIC DNA]</scope>
    <source>
        <strain evidence="2 3">SMB35</strain>
    </source>
</reference>
<proteinExistence type="predicted"/>
<dbReference type="SUPFAM" id="SSF81901">
    <property type="entry name" value="HCP-like"/>
    <property type="match status" value="2"/>
</dbReference>
<dbReference type="STRING" id="404433.BTW07_13125"/>
<organism evidence="2 3">
    <name type="scientific">Salinicola socius</name>
    <dbReference type="NCBI Taxonomy" id="404433"/>
    <lineage>
        <taxon>Bacteria</taxon>
        <taxon>Pseudomonadati</taxon>
        <taxon>Pseudomonadota</taxon>
        <taxon>Gammaproteobacteria</taxon>
        <taxon>Oceanospirillales</taxon>
        <taxon>Halomonadaceae</taxon>
        <taxon>Salinicola</taxon>
    </lineage>
</organism>
<dbReference type="InterPro" id="IPR050767">
    <property type="entry name" value="Sel1_AlgK"/>
</dbReference>
<dbReference type="RefSeq" id="WP_075570618.1">
    <property type="nucleotide sequence ID" value="NZ_MSDO01000019.1"/>
</dbReference>
<sequence length="282" mass="31692">MMKFLVFLMVLFSGFVQADILFQDPTGKSLNTAINSLSKEEVKGWSRPGSGREEFFLGLFYIRGAPEFSIQKDCKKSIDFLRSAWGEGVADAGYTLATMYYNGICTAKDVSKARDLATQTAQEGYVLAQRMLGMAYVGKKWQNLYSYDVEKGICWFAKAGNAGDRESAAQLALMYNRGVGVVKDDKKYFFWLKKAVFNKFEEGNRLGFPALAESYESGKGTEKNLVKAYKYFDLSGTAGVKGKKRIAKEMTQEQIDEALRQSKKWQEEHNVQVGGGFIRRAN</sequence>
<protein>
    <recommendedName>
        <fullName evidence="4">Sel1 repeat family protein</fullName>
    </recommendedName>
</protein>
<dbReference type="SMART" id="SM00671">
    <property type="entry name" value="SEL1"/>
    <property type="match status" value="3"/>
</dbReference>
<keyword evidence="3" id="KW-1185">Reference proteome</keyword>
<gene>
    <name evidence="2" type="ORF">BTW07_13125</name>
</gene>
<dbReference type="InterPro" id="IPR006597">
    <property type="entry name" value="Sel1-like"/>
</dbReference>
<dbReference type="PANTHER" id="PTHR11102">
    <property type="entry name" value="SEL-1-LIKE PROTEIN"/>
    <property type="match status" value="1"/>
</dbReference>
<dbReference type="Proteomes" id="UP000186878">
    <property type="component" value="Unassembled WGS sequence"/>
</dbReference>
<dbReference type="AlphaFoldDB" id="A0A1Q8SQY1"/>
<dbReference type="InterPro" id="IPR011990">
    <property type="entry name" value="TPR-like_helical_dom_sf"/>
</dbReference>
<dbReference type="OrthoDB" id="6120455at2"/>
<evidence type="ECO:0000313" key="2">
    <source>
        <dbReference type="EMBL" id="OLO03820.1"/>
    </source>
</evidence>
<evidence type="ECO:0000256" key="1">
    <source>
        <dbReference type="SAM" id="SignalP"/>
    </source>
</evidence>
<evidence type="ECO:0000313" key="3">
    <source>
        <dbReference type="Proteomes" id="UP000186878"/>
    </source>
</evidence>
<dbReference type="Pfam" id="PF08238">
    <property type="entry name" value="Sel1"/>
    <property type="match status" value="5"/>
</dbReference>
<dbReference type="EMBL" id="MSDO01000019">
    <property type="protein sequence ID" value="OLO03820.1"/>
    <property type="molecule type" value="Genomic_DNA"/>
</dbReference>
<name>A0A1Q8SQY1_9GAMM</name>
<dbReference type="GO" id="GO:0036503">
    <property type="term" value="P:ERAD pathway"/>
    <property type="evidence" value="ECO:0007669"/>
    <property type="project" value="TreeGrafter"/>
</dbReference>
<dbReference type="Gene3D" id="1.25.40.10">
    <property type="entry name" value="Tetratricopeptide repeat domain"/>
    <property type="match status" value="1"/>
</dbReference>
<feature type="signal peptide" evidence="1">
    <location>
        <begin position="1"/>
        <end position="18"/>
    </location>
</feature>
<comment type="caution">
    <text evidence="2">The sequence shown here is derived from an EMBL/GenBank/DDBJ whole genome shotgun (WGS) entry which is preliminary data.</text>
</comment>
<feature type="chain" id="PRO_5012796547" description="Sel1 repeat family protein" evidence="1">
    <location>
        <begin position="19"/>
        <end position="282"/>
    </location>
</feature>
<accession>A0A1Q8SQY1</accession>
<keyword evidence="1" id="KW-0732">Signal</keyword>
<evidence type="ECO:0008006" key="4">
    <source>
        <dbReference type="Google" id="ProtNLM"/>
    </source>
</evidence>
<dbReference type="PANTHER" id="PTHR11102:SF147">
    <property type="entry name" value="SEL1L ADAPTOR SUBUNIT OF ERAD E3 UBIQUITIN LIGASE"/>
    <property type="match status" value="1"/>
</dbReference>